<name>A0A0U3FXB2_9MICC</name>
<dbReference type="KEGG" id="psul:AU252_22835"/>
<dbReference type="InterPro" id="IPR011010">
    <property type="entry name" value="DNA_brk_join_enz"/>
</dbReference>
<evidence type="ECO:0000259" key="3">
    <source>
        <dbReference type="PROSITE" id="PS51900"/>
    </source>
</evidence>
<organism evidence="4">
    <name type="scientific">Pseudarthrobacter sulfonivorans</name>
    <dbReference type="NCBI Taxonomy" id="121292"/>
    <lineage>
        <taxon>Bacteria</taxon>
        <taxon>Bacillati</taxon>
        <taxon>Actinomycetota</taxon>
        <taxon>Actinomycetes</taxon>
        <taxon>Micrococcales</taxon>
        <taxon>Micrococcaceae</taxon>
        <taxon>Pseudarthrobacter</taxon>
    </lineage>
</organism>
<dbReference type="EMBL" id="CP013747">
    <property type="protein sequence ID" value="ALV43655.1"/>
    <property type="molecule type" value="Genomic_DNA"/>
</dbReference>
<dbReference type="RefSeq" id="WP_058932657.1">
    <property type="nucleotide sequence ID" value="NZ_CP013747.1"/>
</dbReference>
<gene>
    <name evidence="4" type="ORF">AU252_22835</name>
</gene>
<dbReference type="STRING" id="121292.AU252_22835"/>
<dbReference type="AlphaFoldDB" id="A0A0U3FXB2"/>
<dbReference type="InterPro" id="IPR010998">
    <property type="entry name" value="Integrase_recombinase_N"/>
</dbReference>
<evidence type="ECO:0000313" key="5">
    <source>
        <dbReference type="Proteomes" id="UP000065151"/>
    </source>
</evidence>
<evidence type="ECO:0000256" key="2">
    <source>
        <dbReference type="PROSITE-ProRule" id="PRU01248"/>
    </source>
</evidence>
<reference evidence="4 5" key="1">
    <citation type="submission" date="2015-12" db="EMBL/GenBank/DDBJ databases">
        <authorList>
            <person name="Shamseldin A."/>
            <person name="Moawad H."/>
            <person name="Abd El-Rahim W.M."/>
            <person name="Sadowsky M.J."/>
        </authorList>
    </citation>
    <scope>NUCLEOTIDE SEQUENCE [LARGE SCALE GENOMIC DNA]</scope>
    <source>
        <strain evidence="4 5">Ar51</strain>
    </source>
</reference>
<dbReference type="InterPro" id="IPR044068">
    <property type="entry name" value="CB"/>
</dbReference>
<feature type="domain" description="Core-binding (CB)" evidence="3">
    <location>
        <begin position="1"/>
        <end position="61"/>
    </location>
</feature>
<dbReference type="PROSITE" id="PS51900">
    <property type="entry name" value="CB"/>
    <property type="match status" value="1"/>
</dbReference>
<sequence>MHTYQTMLKLHIADVIGHISVDKLDYRHLTYWIKAMQTKGRSANTIKNHHGLIFSAIETAVRLGYRKDNPCRGVQLRSGENAENETRFLTHAEFGLILEGMGERYKAFTEFLVMTAPDSVKRPP</sequence>
<protein>
    <recommendedName>
        <fullName evidence="3">Core-binding (CB) domain-containing protein</fullName>
    </recommendedName>
</protein>
<accession>A0A0U3FXB2</accession>
<evidence type="ECO:0000256" key="1">
    <source>
        <dbReference type="ARBA" id="ARBA00023125"/>
    </source>
</evidence>
<dbReference type="SUPFAM" id="SSF56349">
    <property type="entry name" value="DNA breaking-rejoining enzymes"/>
    <property type="match status" value="1"/>
</dbReference>
<dbReference type="Gene3D" id="1.10.150.130">
    <property type="match status" value="1"/>
</dbReference>
<evidence type="ECO:0000313" key="4">
    <source>
        <dbReference type="EMBL" id="ALV43655.1"/>
    </source>
</evidence>
<proteinExistence type="predicted"/>
<keyword evidence="1 2" id="KW-0238">DNA-binding</keyword>
<dbReference type="Proteomes" id="UP000065151">
    <property type="component" value="Chromosome"/>
</dbReference>
<dbReference type="GO" id="GO:0003677">
    <property type="term" value="F:DNA binding"/>
    <property type="evidence" value="ECO:0007669"/>
    <property type="project" value="UniProtKB-UniRule"/>
</dbReference>